<gene>
    <name evidence="1" type="ORF">ILUMI_12556</name>
</gene>
<dbReference type="EMBL" id="VTPC01007820">
    <property type="protein sequence ID" value="KAF2893617.1"/>
    <property type="molecule type" value="Genomic_DNA"/>
</dbReference>
<reference evidence="1" key="1">
    <citation type="submission" date="2019-08" db="EMBL/GenBank/DDBJ databases">
        <title>The genome of the North American firefly Photinus pyralis.</title>
        <authorList>
            <consortium name="Photinus pyralis genome working group"/>
            <person name="Fallon T.R."/>
            <person name="Sander Lower S.E."/>
            <person name="Weng J.-K."/>
        </authorList>
    </citation>
    <scope>NUCLEOTIDE SEQUENCE</scope>
    <source>
        <strain evidence="1">TRF0915ILg1</strain>
        <tissue evidence="1">Whole body</tissue>
    </source>
</reference>
<protein>
    <submittedName>
        <fullName evidence="1">Uncharacterized protein</fullName>
    </submittedName>
</protein>
<sequence>MSFEMPSKLGKKHRAIRQNFATYHTVWTPISKFIKKDFYRQLDGNQPSITQPPPSKEVEEFWESVWTNEDVHELCEKQIACLQQYFAEKSSDLHVAIRHADNNYTPLNLVQGCVAEVPSQAAYVQQRRFYQIKQVVNAGDILAETEVFMLAIQDQVLNTKDYLKYKVKSNIDNDLCRRCHQQSETT</sequence>
<proteinExistence type="predicted"/>
<dbReference type="Proteomes" id="UP000801492">
    <property type="component" value="Unassembled WGS sequence"/>
</dbReference>
<accession>A0A8K0D048</accession>
<organism evidence="1 2">
    <name type="scientific">Ignelater luminosus</name>
    <name type="common">Cucubano</name>
    <name type="synonym">Pyrophorus luminosus</name>
    <dbReference type="NCBI Taxonomy" id="2038154"/>
    <lineage>
        <taxon>Eukaryota</taxon>
        <taxon>Metazoa</taxon>
        <taxon>Ecdysozoa</taxon>
        <taxon>Arthropoda</taxon>
        <taxon>Hexapoda</taxon>
        <taxon>Insecta</taxon>
        <taxon>Pterygota</taxon>
        <taxon>Neoptera</taxon>
        <taxon>Endopterygota</taxon>
        <taxon>Coleoptera</taxon>
        <taxon>Polyphaga</taxon>
        <taxon>Elateriformia</taxon>
        <taxon>Elateroidea</taxon>
        <taxon>Elateridae</taxon>
        <taxon>Agrypninae</taxon>
        <taxon>Pyrophorini</taxon>
        <taxon>Ignelater</taxon>
    </lineage>
</organism>
<evidence type="ECO:0000313" key="1">
    <source>
        <dbReference type="EMBL" id="KAF2893617.1"/>
    </source>
</evidence>
<dbReference type="AlphaFoldDB" id="A0A8K0D048"/>
<name>A0A8K0D048_IGNLU</name>
<keyword evidence="2" id="KW-1185">Reference proteome</keyword>
<dbReference type="OrthoDB" id="6772694at2759"/>
<evidence type="ECO:0000313" key="2">
    <source>
        <dbReference type="Proteomes" id="UP000801492"/>
    </source>
</evidence>
<comment type="caution">
    <text evidence="1">The sequence shown here is derived from an EMBL/GenBank/DDBJ whole genome shotgun (WGS) entry which is preliminary data.</text>
</comment>